<evidence type="ECO:0008006" key="2">
    <source>
        <dbReference type="Google" id="ProtNLM"/>
    </source>
</evidence>
<evidence type="ECO:0000313" key="1">
    <source>
        <dbReference type="EMBL" id="QOS24948.1"/>
    </source>
</evidence>
<organism evidence="1">
    <name type="scientific">Vibrio parahaemolyticus</name>
    <dbReference type="NCBI Taxonomy" id="670"/>
    <lineage>
        <taxon>Bacteria</taxon>
        <taxon>Pseudomonadati</taxon>
        <taxon>Pseudomonadota</taxon>
        <taxon>Gammaproteobacteria</taxon>
        <taxon>Vibrionales</taxon>
        <taxon>Vibrionaceae</taxon>
        <taxon>Vibrio</taxon>
    </lineage>
</organism>
<protein>
    <recommendedName>
        <fullName evidence="2">Nucleotide-diphospho-sugar transferase domain-containing protein</fullName>
    </recommendedName>
</protein>
<proteinExistence type="predicted"/>
<sequence>MMGVHITYINYASGDFLKAQKYSLNKALKLGCVDEVFSYTFSDIDTKFQNDNKEILNNKKGGGYWLWKPYFILKSLHEIKDGDFLFYCDTGAYPTGNLSILCDELNAIGQDIMGFSLPLVEKQWTKQDLIKKMGCNSREYTETPQILASYILIRKTEKSIKFFEEYLSMSSSIDNIKDIEPSEEKGDCIEHRHDQSIFSLLYKKNNLISFRDPSQFGSHPHLFFRNVDDGRVRCFAKPKGEYPELIFHWRRGNPKFAYVKYFFKNIIFSRIKN</sequence>
<dbReference type="EMBL" id="MT898282">
    <property type="protein sequence ID" value="QOS24948.1"/>
    <property type="molecule type" value="Genomic_DNA"/>
</dbReference>
<dbReference type="AlphaFoldDB" id="A0A7M1WDZ6"/>
<name>A0A7M1WDZ6_VIBPH</name>
<accession>A0A7M1WDZ6</accession>
<gene>
    <name evidence="1" type="ORF">VP352_00012</name>
</gene>
<reference evidence="1" key="1">
    <citation type="submission" date="2020-08" db="EMBL/GenBank/DDBJ databases">
        <title>Genetic structure, function and evolution of capsule biosynthesis loci in Vibrio parahaemolyticus.</title>
        <authorList>
            <person name="Li L."/>
            <person name="Bian S."/>
        </authorList>
    </citation>
    <scope>NUCLEOTIDE SEQUENCE</scope>
    <source>
        <strain evidence="1">VP352</strain>
    </source>
</reference>